<keyword evidence="2" id="KW-1185">Reference proteome</keyword>
<organism evidence="1 2">
    <name type="scientific">Larimichthys crocea</name>
    <name type="common">Large yellow croaker</name>
    <name type="synonym">Pseudosciaena crocea</name>
    <dbReference type="NCBI Taxonomy" id="215358"/>
    <lineage>
        <taxon>Eukaryota</taxon>
        <taxon>Metazoa</taxon>
        <taxon>Chordata</taxon>
        <taxon>Craniata</taxon>
        <taxon>Vertebrata</taxon>
        <taxon>Euteleostomi</taxon>
        <taxon>Actinopterygii</taxon>
        <taxon>Neopterygii</taxon>
        <taxon>Teleostei</taxon>
        <taxon>Neoteleostei</taxon>
        <taxon>Acanthomorphata</taxon>
        <taxon>Eupercaria</taxon>
        <taxon>Sciaenidae</taxon>
        <taxon>Larimichthys</taxon>
    </lineage>
</organism>
<dbReference type="Proteomes" id="UP000793456">
    <property type="component" value="Chromosome XII"/>
</dbReference>
<proteinExistence type="predicted"/>
<comment type="caution">
    <text evidence="1">The sequence shown here is derived from an EMBL/GenBank/DDBJ whole genome shotgun (WGS) entry which is preliminary data.</text>
</comment>
<evidence type="ECO:0000313" key="1">
    <source>
        <dbReference type="EMBL" id="TMS12763.1"/>
    </source>
</evidence>
<sequence length="1236" mass="134692">MLQIGFLIHTVNCYDCHFVAVSLAEELYQKVKRLFGDPHQATEDLKAERKRSAVSGVKQGAQEVLGEGERLLNEANQLSDNINKEIEDLENMGEELGPLHEQLDNKVSRLTNGLSDGSLANHVHDAEEHAKQLNESAALLDGILAEAKNLSFNATAAFKAYSNIKANVDAAEKEAKAAKQRASEALALALGPEVPVKEAAQGALQKSQRLLNQAKQLQNDVKENADNVATLKGRVKAARDKTKDLLKAVNGTMATLNAIPNDTAAKLAATKAVAGTANATAIDVLERLGDLNLQLNGLQRNYSELEDTVNTANQMIQDPEKNRAKVKDLEDEADRLLEKLQPIKKLQDNLRRNISQIKELINQARKQANSIKVSVSSGGDCLRSYRPDIRKGRYNTITLHVKTTTPDNLLFYLGSAKYVDFLALEMRKGKVNFLWDVGSGVGRVEYPHHTIHDGNWHRIEASRNGLNGTISIYPLEGSMAGMMPTPASANSPTAFTILDVDQNAYLFVGGILGTVKKADAVRTSTFTGCMGETFLDGKPIGLWNYRDRQGDCKGCVVSPQRSNVEGTVQLDGEGYAAVGRPTRWNPNVSTVTFKFRTFSSEALLMYLATDDMKDFMSLELSEGKVKMNFDLGSGVGSAISENRHNDGHWKSLTMARNKKQATMTVVDIDSGAEENIVATSQGSATGLNLKEKQKIYFGGLPTIGNYRPEITLKRYAGCLREIEVSRTPYNLLSSSDYTGVTKGCDVENLYTVSFSKPGYMELGGLSLAVGTEISLSFSTLEDTGTILLAVGGASPHNLQARNSNVVSSKRRRRQSGEPYLSVMLNKGSLEVLVFTGSHSPRRVIRRPELGILNDGREHSLRIERLPGRSFAVQVDEEAKREAALPNDQPVSLKRIFLGGIPAEVEQTSNRANIPFQGCIWNLMVNAVLSDFSLPVSFENAEIGQCPNLAPPPPPLPPLPPLPEKEEPEEEKEELKPLRPPPTPAPATPPPGPPAEATPPAAPAATPTAAAAPPTDPSADTDSCASAVAPTALEKAYQFGLTRNSHMSFAFDDTKVREKLIIEFELRTKEESGLVLYMARINHADFVAIQIKDGQVCLGYDLGHGNISGCVPFSINDGNWHKIRVSRFKQRGLLTVDVRYSKQMISPKKADLLDVVGVVYVGGLPTNYTSKRIGPILYSINGCIRNLKMVGSPVSTKSPTTGRLEAITEDFNLNMDTPTSSHMVGRCFVATETGHLF</sequence>
<protein>
    <submittedName>
        <fullName evidence="1">Uncharacterized protein</fullName>
    </submittedName>
</protein>
<name>A0ACD3R030_LARCR</name>
<dbReference type="EMBL" id="CM011685">
    <property type="protein sequence ID" value="TMS12763.1"/>
    <property type="molecule type" value="Genomic_DNA"/>
</dbReference>
<accession>A0ACD3R030</accession>
<evidence type="ECO:0000313" key="2">
    <source>
        <dbReference type="Proteomes" id="UP000793456"/>
    </source>
</evidence>
<gene>
    <name evidence="1" type="ORF">E3U43_017721</name>
</gene>
<reference evidence="1" key="1">
    <citation type="submission" date="2018-11" db="EMBL/GenBank/DDBJ databases">
        <title>The sequence and de novo assembly of Larimichthys crocea genome using PacBio and Hi-C technologies.</title>
        <authorList>
            <person name="Xu P."/>
            <person name="Chen B."/>
            <person name="Zhou Z."/>
            <person name="Ke Q."/>
            <person name="Wu Y."/>
            <person name="Bai H."/>
            <person name="Pu F."/>
        </authorList>
    </citation>
    <scope>NUCLEOTIDE SEQUENCE</scope>
    <source>
        <tissue evidence="1">Muscle</tissue>
    </source>
</reference>